<evidence type="ECO:0000256" key="1">
    <source>
        <dbReference type="ARBA" id="ARBA00022723"/>
    </source>
</evidence>
<accession>A0AAQ4E195</accession>
<organism evidence="6 7">
    <name type="scientific">Amblyomma americanum</name>
    <name type="common">Lone star tick</name>
    <dbReference type="NCBI Taxonomy" id="6943"/>
    <lineage>
        <taxon>Eukaryota</taxon>
        <taxon>Metazoa</taxon>
        <taxon>Ecdysozoa</taxon>
        <taxon>Arthropoda</taxon>
        <taxon>Chelicerata</taxon>
        <taxon>Arachnida</taxon>
        <taxon>Acari</taxon>
        <taxon>Parasitiformes</taxon>
        <taxon>Ixodida</taxon>
        <taxon>Ixodoidea</taxon>
        <taxon>Ixodidae</taxon>
        <taxon>Amblyomminae</taxon>
        <taxon>Amblyomma</taxon>
    </lineage>
</organism>
<dbReference type="AlphaFoldDB" id="A0AAQ4E195"/>
<proteinExistence type="predicted"/>
<sequence length="179" mass="19755">MPPGGPEYTLVGFSDQLDWRPLHFVKPIPANRICSACGIVRRTTALLPCMHVLCECCYEQCAQDGGRVCPLDGHRCQGGDVDWKESAVEEILGRKVSCWNEENGCKAMRFVYNTIEPRQMCLSGGGFFAINARTLMRLAEAVVTYSVILIQTGDTVIHALGPATGLFNQQEDVIGFKKQ</sequence>
<dbReference type="SUPFAM" id="SSF57850">
    <property type="entry name" value="RING/U-box"/>
    <property type="match status" value="1"/>
</dbReference>
<keyword evidence="3" id="KW-0862">Zinc</keyword>
<dbReference type="InterPro" id="IPR001841">
    <property type="entry name" value="Znf_RING"/>
</dbReference>
<evidence type="ECO:0000313" key="7">
    <source>
        <dbReference type="Proteomes" id="UP001321473"/>
    </source>
</evidence>
<dbReference type="Gene3D" id="3.30.40.10">
    <property type="entry name" value="Zinc/RING finger domain, C3HC4 (zinc finger)"/>
    <property type="match status" value="1"/>
</dbReference>
<keyword evidence="2 4" id="KW-0863">Zinc-finger</keyword>
<dbReference type="Proteomes" id="UP001321473">
    <property type="component" value="Unassembled WGS sequence"/>
</dbReference>
<evidence type="ECO:0000256" key="2">
    <source>
        <dbReference type="ARBA" id="ARBA00022771"/>
    </source>
</evidence>
<feature type="domain" description="RING-type" evidence="5">
    <location>
        <begin position="34"/>
        <end position="72"/>
    </location>
</feature>
<keyword evidence="7" id="KW-1185">Reference proteome</keyword>
<keyword evidence="1" id="KW-0479">Metal-binding</keyword>
<comment type="caution">
    <text evidence="6">The sequence shown here is derived from an EMBL/GenBank/DDBJ whole genome shotgun (WGS) entry which is preliminary data.</text>
</comment>
<protein>
    <recommendedName>
        <fullName evidence="5">RING-type domain-containing protein</fullName>
    </recommendedName>
</protein>
<name>A0AAQ4E195_AMBAM</name>
<gene>
    <name evidence="6" type="ORF">V5799_015051</name>
</gene>
<evidence type="ECO:0000256" key="3">
    <source>
        <dbReference type="ARBA" id="ARBA00022833"/>
    </source>
</evidence>
<dbReference type="InterPro" id="IPR017907">
    <property type="entry name" value="Znf_RING_CS"/>
</dbReference>
<dbReference type="CDD" id="cd16449">
    <property type="entry name" value="RING-HC"/>
    <property type="match status" value="1"/>
</dbReference>
<reference evidence="6 7" key="1">
    <citation type="journal article" date="2023" name="Arcadia Sci">
        <title>De novo assembly of a long-read Amblyomma americanum tick genome.</title>
        <authorList>
            <person name="Chou S."/>
            <person name="Poskanzer K.E."/>
            <person name="Rollins M."/>
            <person name="Thuy-Boun P.S."/>
        </authorList>
    </citation>
    <scope>NUCLEOTIDE SEQUENCE [LARGE SCALE GENOMIC DNA]</scope>
    <source>
        <strain evidence="6">F_SG_1</strain>
        <tissue evidence="6">Salivary glands</tissue>
    </source>
</reference>
<evidence type="ECO:0000313" key="6">
    <source>
        <dbReference type="EMBL" id="KAK8768485.1"/>
    </source>
</evidence>
<dbReference type="GO" id="GO:0008270">
    <property type="term" value="F:zinc ion binding"/>
    <property type="evidence" value="ECO:0007669"/>
    <property type="project" value="UniProtKB-KW"/>
</dbReference>
<evidence type="ECO:0000259" key="5">
    <source>
        <dbReference type="PROSITE" id="PS50089"/>
    </source>
</evidence>
<evidence type="ECO:0000256" key="4">
    <source>
        <dbReference type="PROSITE-ProRule" id="PRU00175"/>
    </source>
</evidence>
<dbReference type="PROSITE" id="PS50089">
    <property type="entry name" value="ZF_RING_2"/>
    <property type="match status" value="1"/>
</dbReference>
<dbReference type="EMBL" id="JARKHS020023856">
    <property type="protein sequence ID" value="KAK8768485.1"/>
    <property type="molecule type" value="Genomic_DNA"/>
</dbReference>
<dbReference type="PROSITE" id="PS00518">
    <property type="entry name" value="ZF_RING_1"/>
    <property type="match status" value="1"/>
</dbReference>
<dbReference type="InterPro" id="IPR013083">
    <property type="entry name" value="Znf_RING/FYVE/PHD"/>
</dbReference>